<dbReference type="EMBL" id="CAEY01000249">
    <property type="status" value="NOT_ANNOTATED_CDS"/>
    <property type="molecule type" value="Genomic_DNA"/>
</dbReference>
<organism evidence="1 2">
    <name type="scientific">Tetranychus urticae</name>
    <name type="common">Two-spotted spider mite</name>
    <dbReference type="NCBI Taxonomy" id="32264"/>
    <lineage>
        <taxon>Eukaryota</taxon>
        <taxon>Metazoa</taxon>
        <taxon>Ecdysozoa</taxon>
        <taxon>Arthropoda</taxon>
        <taxon>Chelicerata</taxon>
        <taxon>Arachnida</taxon>
        <taxon>Acari</taxon>
        <taxon>Acariformes</taxon>
        <taxon>Trombidiformes</taxon>
        <taxon>Prostigmata</taxon>
        <taxon>Eleutherengona</taxon>
        <taxon>Raphignathae</taxon>
        <taxon>Tetranychoidea</taxon>
        <taxon>Tetranychidae</taxon>
        <taxon>Tetranychus</taxon>
    </lineage>
</organism>
<dbReference type="Proteomes" id="UP000015104">
    <property type="component" value="Unassembled WGS sequence"/>
</dbReference>
<sequence length="336" mass="39789">MAEQNNNSNRITFKVKHLDEYHDIVIDVNADRYKYKHQQQPIFEQVNKLESITGVPSRYTTDVIFHRNIYPSNAPNALWVPMAFYNQIAFVPNSVMGYGENQDISMVNLRDVKSLNLRHKLALTLVKMKGLNITTFKVKHLDEYHDIVIDWNDNRYEYKYQQLFEQLESITGVPNRYIHELGLVRPYPTTLPGIVCYVNEERIQGIDIHGARIRNGECFRLKCWLKFEWFKYNRILMNYKLVAEDSIPEGACTYDFCQHQFNATYFKRLKDIVNNDELNAKVSQLIRSLRRISYVTSDNIFRKFNILQYICVQCVVYEMLFYDSIVPRPLYLRCAG</sequence>
<name>T1KN17_TETUR</name>
<accession>T1KN17</accession>
<dbReference type="HOGENOM" id="CLU_071407_3_0_1"/>
<protein>
    <submittedName>
        <fullName evidence="1">Uncharacterized protein</fullName>
    </submittedName>
</protein>
<reference evidence="2" key="1">
    <citation type="submission" date="2011-08" db="EMBL/GenBank/DDBJ databases">
        <authorList>
            <person name="Rombauts S."/>
        </authorList>
    </citation>
    <scope>NUCLEOTIDE SEQUENCE</scope>
    <source>
        <strain evidence="2">London</strain>
    </source>
</reference>
<evidence type="ECO:0000313" key="2">
    <source>
        <dbReference type="Proteomes" id="UP000015104"/>
    </source>
</evidence>
<evidence type="ECO:0000313" key="1">
    <source>
        <dbReference type="EnsemblMetazoa" id="tetur15g03650.1"/>
    </source>
</evidence>
<proteinExistence type="predicted"/>
<dbReference type="EnsemblMetazoa" id="tetur15g03650.1">
    <property type="protein sequence ID" value="tetur15g03650.1"/>
    <property type="gene ID" value="tetur15g03650"/>
</dbReference>
<keyword evidence="2" id="KW-1185">Reference proteome</keyword>
<dbReference type="AlphaFoldDB" id="T1KN17"/>
<reference evidence="1" key="2">
    <citation type="submission" date="2015-06" db="UniProtKB">
        <authorList>
            <consortium name="EnsemblMetazoa"/>
        </authorList>
    </citation>
    <scope>IDENTIFICATION</scope>
</reference>